<gene>
    <name evidence="1" type="ORF">rCG_24778</name>
</gene>
<reference evidence="2" key="1">
    <citation type="submission" date="2005-09" db="EMBL/GenBank/DDBJ databases">
        <authorList>
            <person name="Mural R.J."/>
            <person name="Li P.W."/>
            <person name="Adams M.D."/>
            <person name="Amanatides P.G."/>
            <person name="Baden-Tillson H."/>
            <person name="Barnstead M."/>
            <person name="Chin S.H."/>
            <person name="Dew I."/>
            <person name="Evans C.A."/>
            <person name="Ferriera S."/>
            <person name="Flanigan M."/>
            <person name="Fosler C."/>
            <person name="Glodek A."/>
            <person name="Gu Z."/>
            <person name="Holt R.A."/>
            <person name="Jennings D."/>
            <person name="Kraft C.L."/>
            <person name="Lu F."/>
            <person name="Nguyen T."/>
            <person name="Nusskern D.R."/>
            <person name="Pfannkoch C.M."/>
            <person name="Sitter C."/>
            <person name="Sutton G.G."/>
            <person name="Venter J.C."/>
            <person name="Wang Z."/>
            <person name="Woodage T."/>
            <person name="Zheng X.H."/>
            <person name="Zhong F."/>
        </authorList>
    </citation>
    <scope>NUCLEOTIDE SEQUENCE [LARGE SCALE GENOMIC DNA]</scope>
    <source>
        <strain>BN</strain>
        <strain evidence="2">Sprague-Dawley</strain>
    </source>
</reference>
<protein>
    <submittedName>
        <fullName evidence="1">RCG24778</fullName>
    </submittedName>
</protein>
<dbReference type="AlphaFoldDB" id="A6JBI7"/>
<dbReference type="EMBL" id="CH473980">
    <property type="protein sequence ID" value="EDM08364.1"/>
    <property type="molecule type" value="Genomic_DNA"/>
</dbReference>
<evidence type="ECO:0000313" key="2">
    <source>
        <dbReference type="Proteomes" id="UP000234681"/>
    </source>
</evidence>
<proteinExistence type="predicted"/>
<accession>A6JBI7</accession>
<sequence>MLPGSCRTFWASMKCWRVISADNDPTRKRYRWQLLELQPQPLL</sequence>
<name>A6JBI7_RAT</name>
<evidence type="ECO:0000313" key="1">
    <source>
        <dbReference type="EMBL" id="EDM08364.1"/>
    </source>
</evidence>
<organism evidence="1 2">
    <name type="scientific">Rattus norvegicus</name>
    <name type="common">Rat</name>
    <dbReference type="NCBI Taxonomy" id="10116"/>
    <lineage>
        <taxon>Eukaryota</taxon>
        <taxon>Metazoa</taxon>
        <taxon>Chordata</taxon>
        <taxon>Craniata</taxon>
        <taxon>Vertebrata</taxon>
        <taxon>Euteleostomi</taxon>
        <taxon>Mammalia</taxon>
        <taxon>Eutheria</taxon>
        <taxon>Euarchontoglires</taxon>
        <taxon>Glires</taxon>
        <taxon>Rodentia</taxon>
        <taxon>Myomorpha</taxon>
        <taxon>Muroidea</taxon>
        <taxon>Muridae</taxon>
        <taxon>Murinae</taxon>
        <taxon>Rattus</taxon>
    </lineage>
</organism>
<dbReference type="Proteomes" id="UP000234681">
    <property type="component" value="Chromosome 1"/>
</dbReference>